<feature type="domain" description="DUF4283" evidence="3">
    <location>
        <begin position="27"/>
        <end position="112"/>
    </location>
</feature>
<feature type="domain" description="Endonuclease/exonuclease/phosphatase" evidence="2">
    <location>
        <begin position="509"/>
        <end position="626"/>
    </location>
</feature>
<dbReference type="Pfam" id="PF03372">
    <property type="entry name" value="Exo_endo_phos"/>
    <property type="match status" value="1"/>
</dbReference>
<dbReference type="AlphaFoldDB" id="A0A438HHM0"/>
<evidence type="ECO:0000259" key="2">
    <source>
        <dbReference type="Pfam" id="PF03372"/>
    </source>
</evidence>
<dbReference type="Proteomes" id="UP000288805">
    <property type="component" value="Unassembled WGS sequence"/>
</dbReference>
<sequence length="790" mass="89011">MGKRWGNRDRLLVRMEVEGEKISRNVNRLEHCLVEKWNPKVAGGEDLARLGWLMASVWGLKGKLGLAWMEEGQALLEFELAVEARKVIAARKRSVGRIQVELELWSPSLGCLEEGEIREEVWVRVKGLPLSLWVPTILRRVGDECGGFVAMDPSTEKKENLRWARIMVKTKRGELPSSLVIGVEGIYYNLPLWWEVLPSIRQKSKGHRGSIDRGRGEVKGDGGAHTGRRVEEWGSTGLEALSRTTNGMEGQMDGTGKVSSVGRIQFGAGRPSPQIFSEGVISKGAGVGGLGLWLGRKALKERRSHFKDPGVQPGGPSVTRRKGPVEVQFNKGPVGILAQPGPCGEANFELEFLSVREKEAKRVQQVDFHFLLTDSALVEEVSRYGSLSILEGLRDSGTPFHSSLFSLGRTPEGEFFDLSGVLRETCQNGSVSNCQDAARPSENGNDCWELVEFNGPISMARDLEGGSSHFEFQEGRGEGALNRQESSLEMSSSGQRGAVSGCPMNLKLLSWNVRGANKSTKRKVIKSVIRKQKVDLFCIQETKVQVMSDRVEEGQFSLSCRFRKVDNGVIWVFTGVYGPFTRVERECLWKEIGAVRGIWEGPWCLGGDFNIILSQSERSRVRQQRLPRPTSDHFLVLLEGGCLRRGSAPFKFENMWFKVEGFKDLIRNWWRGIEVSGSTDFRLSAKLKELKQKLKVWNREVFGNLECNKEAALQQVEYWDRVEGERSLTLEELACKKKAKEGYAKWVDLEETHWRQASRELWLKAEDRNTDISTEWLLLIEEPTTWTELR</sequence>
<dbReference type="Pfam" id="PF14111">
    <property type="entry name" value="DUF4283"/>
    <property type="match status" value="1"/>
</dbReference>
<dbReference type="GO" id="GO:0003824">
    <property type="term" value="F:catalytic activity"/>
    <property type="evidence" value="ECO:0007669"/>
    <property type="project" value="InterPro"/>
</dbReference>
<dbReference type="InterPro" id="IPR036691">
    <property type="entry name" value="Endo/exonu/phosph_ase_sf"/>
</dbReference>
<evidence type="ECO:0000256" key="1">
    <source>
        <dbReference type="SAM" id="MobiDB-lite"/>
    </source>
</evidence>
<organism evidence="4 5">
    <name type="scientific">Vitis vinifera</name>
    <name type="common">Grape</name>
    <dbReference type="NCBI Taxonomy" id="29760"/>
    <lineage>
        <taxon>Eukaryota</taxon>
        <taxon>Viridiplantae</taxon>
        <taxon>Streptophyta</taxon>
        <taxon>Embryophyta</taxon>
        <taxon>Tracheophyta</taxon>
        <taxon>Spermatophyta</taxon>
        <taxon>Magnoliopsida</taxon>
        <taxon>eudicotyledons</taxon>
        <taxon>Gunneridae</taxon>
        <taxon>Pentapetalae</taxon>
        <taxon>rosids</taxon>
        <taxon>Vitales</taxon>
        <taxon>Vitaceae</taxon>
        <taxon>Viteae</taxon>
        <taxon>Vitis</taxon>
    </lineage>
</organism>
<dbReference type="Gene3D" id="3.60.10.10">
    <property type="entry name" value="Endonuclease/exonuclease/phosphatase"/>
    <property type="match status" value="1"/>
</dbReference>
<evidence type="ECO:0000259" key="3">
    <source>
        <dbReference type="Pfam" id="PF14111"/>
    </source>
</evidence>
<comment type="caution">
    <text evidence="4">The sequence shown here is derived from an EMBL/GenBank/DDBJ whole genome shotgun (WGS) entry which is preliminary data.</text>
</comment>
<proteinExistence type="predicted"/>
<feature type="compositionally biased region" description="Basic and acidic residues" evidence="1">
    <location>
        <begin position="209"/>
        <end position="229"/>
    </location>
</feature>
<protein>
    <submittedName>
        <fullName evidence="4">Uncharacterized protein</fullName>
    </submittedName>
</protein>
<dbReference type="PANTHER" id="PTHR34427">
    <property type="entry name" value="DUF4283 DOMAIN PROTEIN"/>
    <property type="match status" value="1"/>
</dbReference>
<gene>
    <name evidence="4" type="ORF">CK203_047353</name>
</gene>
<feature type="region of interest" description="Disordered" evidence="1">
    <location>
        <begin position="205"/>
        <end position="229"/>
    </location>
</feature>
<dbReference type="InterPro" id="IPR005135">
    <property type="entry name" value="Endo/exonuclease/phosphatase"/>
</dbReference>
<dbReference type="InterPro" id="IPR025558">
    <property type="entry name" value="DUF4283"/>
</dbReference>
<reference evidence="4 5" key="1">
    <citation type="journal article" date="2018" name="PLoS Genet.">
        <title>Population sequencing reveals clonal diversity and ancestral inbreeding in the grapevine cultivar Chardonnay.</title>
        <authorList>
            <person name="Roach M.J."/>
            <person name="Johnson D.L."/>
            <person name="Bohlmann J."/>
            <person name="van Vuuren H.J."/>
            <person name="Jones S.J."/>
            <person name="Pretorius I.S."/>
            <person name="Schmidt S.A."/>
            <person name="Borneman A.R."/>
        </authorList>
    </citation>
    <scope>NUCLEOTIDE SEQUENCE [LARGE SCALE GENOMIC DNA]</scope>
    <source>
        <strain evidence="5">cv. Chardonnay</strain>
        <tissue evidence="4">Leaf</tissue>
    </source>
</reference>
<evidence type="ECO:0000313" key="4">
    <source>
        <dbReference type="EMBL" id="RVW83961.1"/>
    </source>
</evidence>
<dbReference type="PANTHER" id="PTHR34427:SF5">
    <property type="entry name" value="DUF4283 DOMAIN-CONTAINING PROTEIN"/>
    <property type="match status" value="1"/>
</dbReference>
<dbReference type="EMBL" id="QGNW01000221">
    <property type="protein sequence ID" value="RVW83961.1"/>
    <property type="molecule type" value="Genomic_DNA"/>
</dbReference>
<name>A0A438HHM0_VITVI</name>
<accession>A0A438HHM0</accession>
<dbReference type="SUPFAM" id="SSF56219">
    <property type="entry name" value="DNase I-like"/>
    <property type="match status" value="1"/>
</dbReference>
<evidence type="ECO:0000313" key="5">
    <source>
        <dbReference type="Proteomes" id="UP000288805"/>
    </source>
</evidence>